<dbReference type="PATRIC" id="fig|1121326.3.peg.4451"/>
<dbReference type="RefSeq" id="WP_066626938.1">
    <property type="nucleotide sequence ID" value="NZ_FQXL01000011.1"/>
</dbReference>
<accession>A0A162S087</accession>
<dbReference type="OrthoDB" id="1936406at2"/>
<dbReference type="Proteomes" id="UP000076603">
    <property type="component" value="Unassembled WGS sequence"/>
</dbReference>
<dbReference type="STRING" id="1121326.CLMAG_43860"/>
<feature type="transmembrane region" description="Helical" evidence="1">
    <location>
        <begin position="56"/>
        <end position="76"/>
    </location>
</feature>
<reference evidence="2 3" key="1">
    <citation type="submission" date="2016-04" db="EMBL/GenBank/DDBJ databases">
        <title>Genome sequence of Clostridium magnum DSM 2767.</title>
        <authorList>
            <person name="Poehlein A."/>
            <person name="Uhlig R."/>
            <person name="Fischer R."/>
            <person name="Bahl H."/>
            <person name="Daniel R."/>
        </authorList>
    </citation>
    <scope>NUCLEOTIDE SEQUENCE [LARGE SCALE GENOMIC DNA]</scope>
    <source>
        <strain evidence="2 3">DSM 2767</strain>
    </source>
</reference>
<feature type="transmembrane region" description="Helical" evidence="1">
    <location>
        <begin position="32"/>
        <end position="50"/>
    </location>
</feature>
<dbReference type="EMBL" id="LWAE01000005">
    <property type="protein sequence ID" value="KZL90614.1"/>
    <property type="molecule type" value="Genomic_DNA"/>
</dbReference>
<keyword evidence="3" id="KW-1185">Reference proteome</keyword>
<organism evidence="2 3">
    <name type="scientific">Clostridium magnum DSM 2767</name>
    <dbReference type="NCBI Taxonomy" id="1121326"/>
    <lineage>
        <taxon>Bacteria</taxon>
        <taxon>Bacillati</taxon>
        <taxon>Bacillota</taxon>
        <taxon>Clostridia</taxon>
        <taxon>Eubacteriales</taxon>
        <taxon>Clostridiaceae</taxon>
        <taxon>Clostridium</taxon>
    </lineage>
</organism>
<keyword evidence="1" id="KW-0472">Membrane</keyword>
<proteinExistence type="predicted"/>
<sequence>MLKLHWLEIILRCIPEMLLVIWGIYELAKKSINIKVYILSSIIMGIATFFVRMLPIYFGLHTFIMVILIICVMAIIDIPIINAICGGFLMTSILYLSEYFNIAILNSFNINISIEFLNPIIKCIFGIPSLIITYLFIITIRYFVKVKIENISY</sequence>
<feature type="transmembrane region" description="Helical" evidence="1">
    <location>
        <begin position="6"/>
        <end position="25"/>
    </location>
</feature>
<protein>
    <submittedName>
        <fullName evidence="2">Uncharacterized protein</fullName>
    </submittedName>
</protein>
<evidence type="ECO:0000256" key="1">
    <source>
        <dbReference type="SAM" id="Phobius"/>
    </source>
</evidence>
<gene>
    <name evidence="2" type="ORF">CLMAG_43860</name>
</gene>
<keyword evidence="1" id="KW-0812">Transmembrane</keyword>
<evidence type="ECO:0000313" key="2">
    <source>
        <dbReference type="EMBL" id="KZL90614.1"/>
    </source>
</evidence>
<feature type="transmembrane region" description="Helical" evidence="1">
    <location>
        <begin position="124"/>
        <end position="144"/>
    </location>
</feature>
<keyword evidence="1" id="KW-1133">Transmembrane helix</keyword>
<evidence type="ECO:0000313" key="3">
    <source>
        <dbReference type="Proteomes" id="UP000076603"/>
    </source>
</evidence>
<dbReference type="AlphaFoldDB" id="A0A162S087"/>
<name>A0A162S087_9CLOT</name>
<comment type="caution">
    <text evidence="2">The sequence shown here is derived from an EMBL/GenBank/DDBJ whole genome shotgun (WGS) entry which is preliminary data.</text>
</comment>
<feature type="transmembrane region" description="Helical" evidence="1">
    <location>
        <begin position="83"/>
        <end position="104"/>
    </location>
</feature>